<keyword evidence="4" id="KW-1185">Reference proteome</keyword>
<evidence type="ECO:0000256" key="1">
    <source>
        <dbReference type="ARBA" id="ARBA00023125"/>
    </source>
</evidence>
<protein>
    <submittedName>
        <fullName evidence="3">Transcriptional regulator</fullName>
    </submittedName>
</protein>
<keyword evidence="1" id="KW-0238">DNA-binding</keyword>
<evidence type="ECO:0000313" key="4">
    <source>
        <dbReference type="Proteomes" id="UP001055453"/>
    </source>
</evidence>
<name>A0ABM7ZAK4_NOSCO</name>
<sequence length="82" mass="8932">MNESKPKILSALGYLVRQHRTELGISQEELGLRSNLDRTYISGVERGVRNPSLTALVSLAGGLGISVSLLLENLEIEADKIQ</sequence>
<dbReference type="PROSITE" id="PS50943">
    <property type="entry name" value="HTH_CROC1"/>
    <property type="match status" value="1"/>
</dbReference>
<dbReference type="InterPro" id="IPR050807">
    <property type="entry name" value="TransReg_Diox_bact_type"/>
</dbReference>
<evidence type="ECO:0000313" key="3">
    <source>
        <dbReference type="EMBL" id="BDI20298.1"/>
    </source>
</evidence>
<gene>
    <name evidence="3" type="ORF">ANSO36C_61000</name>
</gene>
<feature type="domain" description="HTH cro/C1-type" evidence="2">
    <location>
        <begin position="16"/>
        <end position="70"/>
    </location>
</feature>
<accession>A0ABM7ZAK4</accession>
<dbReference type="SUPFAM" id="SSF47413">
    <property type="entry name" value="lambda repressor-like DNA-binding domains"/>
    <property type="match status" value="1"/>
</dbReference>
<reference evidence="3" key="1">
    <citation type="submission" date="2022-04" db="EMBL/GenBank/DDBJ databases">
        <title>Complete genome sequence of a cyanobacterium, Nostoc sp. SO-36, isolated in Antarctica.</title>
        <authorList>
            <person name="Kanesaki Y."/>
            <person name="Effendi D."/>
            <person name="Sakamoto T."/>
            <person name="Ohtani S."/>
            <person name="Awai K."/>
        </authorList>
    </citation>
    <scope>NUCLEOTIDE SEQUENCE</scope>
    <source>
        <strain evidence="3">SO-36</strain>
    </source>
</reference>
<dbReference type="RefSeq" id="WP_251957717.1">
    <property type="nucleotide sequence ID" value="NZ_AP025732.1"/>
</dbReference>
<dbReference type="Proteomes" id="UP001055453">
    <property type="component" value="Chromosome"/>
</dbReference>
<dbReference type="InterPro" id="IPR010982">
    <property type="entry name" value="Lambda_DNA-bd_dom_sf"/>
</dbReference>
<dbReference type="Pfam" id="PF01381">
    <property type="entry name" value="HTH_3"/>
    <property type="match status" value="1"/>
</dbReference>
<dbReference type="EMBL" id="AP025732">
    <property type="protein sequence ID" value="BDI20298.1"/>
    <property type="molecule type" value="Genomic_DNA"/>
</dbReference>
<evidence type="ECO:0000259" key="2">
    <source>
        <dbReference type="PROSITE" id="PS50943"/>
    </source>
</evidence>
<dbReference type="InterPro" id="IPR001387">
    <property type="entry name" value="Cro/C1-type_HTH"/>
</dbReference>
<organism evidence="3 4">
    <name type="scientific">Nostoc cf. commune SO-36</name>
    <dbReference type="NCBI Taxonomy" id="449208"/>
    <lineage>
        <taxon>Bacteria</taxon>
        <taxon>Bacillati</taxon>
        <taxon>Cyanobacteriota</taxon>
        <taxon>Cyanophyceae</taxon>
        <taxon>Nostocales</taxon>
        <taxon>Nostocaceae</taxon>
        <taxon>Nostoc</taxon>
    </lineage>
</organism>
<dbReference type="Gene3D" id="1.10.260.40">
    <property type="entry name" value="lambda repressor-like DNA-binding domains"/>
    <property type="match status" value="1"/>
</dbReference>
<dbReference type="SMART" id="SM00530">
    <property type="entry name" value="HTH_XRE"/>
    <property type="match status" value="1"/>
</dbReference>
<dbReference type="PANTHER" id="PTHR46797:SF1">
    <property type="entry name" value="METHYLPHOSPHONATE SYNTHASE"/>
    <property type="match status" value="1"/>
</dbReference>
<dbReference type="PANTHER" id="PTHR46797">
    <property type="entry name" value="HTH-TYPE TRANSCRIPTIONAL REGULATOR"/>
    <property type="match status" value="1"/>
</dbReference>
<proteinExistence type="predicted"/>
<dbReference type="CDD" id="cd00093">
    <property type="entry name" value="HTH_XRE"/>
    <property type="match status" value="1"/>
</dbReference>